<evidence type="ECO:0000259" key="2">
    <source>
        <dbReference type="Pfam" id="PF03235"/>
    </source>
</evidence>
<feature type="compositionally biased region" description="Low complexity" evidence="1">
    <location>
        <begin position="623"/>
        <end position="634"/>
    </location>
</feature>
<feature type="compositionally biased region" description="Low complexity" evidence="1">
    <location>
        <begin position="43"/>
        <end position="62"/>
    </location>
</feature>
<comment type="caution">
    <text evidence="3">The sequence shown here is derived from an EMBL/GenBank/DDBJ whole genome shotgun (WGS) entry which is preliminary data.</text>
</comment>
<dbReference type="AlphaFoldDB" id="A0A369JIJ6"/>
<feature type="compositionally biased region" description="Acidic residues" evidence="1">
    <location>
        <begin position="454"/>
        <end position="463"/>
    </location>
</feature>
<sequence>MSFSDESALSEPPSDNEENQETMPQAPAPQAPAPQAPAPDPPARSARTATQQATARSQNRANPTISPRLHPPSTQNQCIPILYGLLKRGTINVDPEYQRGVVWGAEKQMGLIDSLMHNYYVPPIIFSCTRGVEDEPDSKTCIDGKQRLTSVQQFVEGEIAWRDSQTNRRLWYKNKSGKRGKLMSEAQRNRFNDSSFVCVEYNTLNVSEEREIFQRVQLGVALSPAERLKAINGSYADLVRKMENSLPPNFKHLLGWDNAKGRDFLVLARLVYIIDHCRTKSDARLTEPTNAAIEKYLQDKQDLKKDLPATVSTAALEVMETLNCIFTKLRGESNPALLTDTFCGMYPVEFLVACYAVHHYREKFSVARLSDAIRRMRKAVKGVGSRPSTKVHKELMEFVCKAIPKLGGNNGGEPLASSVKYVPTPEDMEVPVASTSVSSNRTGTFAPKRKREQEDEDGDADSEADAKPKPKRKPGRPRKHPVVLEEDSDDDHSAVIVPVPPRPKTPVARESVSKKLANTNSASGSKTTVKRTTTKAKASTSAPVKSKVAKSKPAAKDAQIGIPSVPPAAANRTRQTPNAVASTSTSHIERAPNAVASTSTSHIERVNSGQKSAAPSPSAAYMTPPTSTTSIVPPRNTIPLPGRSRPHTPMTVDLSSSKPAAPNDVKPEARNSPIISSAPPRQSSNQPDRLAAIREAKNKIAVQHQQNSGHVFAPPATHSQATQDPRRRTVQPTMGTTSTNVVEDAEAQFHSKLDELPHLLSPEASHRPPSGSRQVSARLNAVASSSAPQQQPPPPSASTDVTMADRTDILNNSPPIGRVSSSQGRVPPVLSFKKNGGTSLNLDTNVDHLRRVATPALSGISQTPRVSRFSAASIGANQGHPPPQTPAMSRGSSAMSISPPPPPSAPAAYYRDPPLSASPTATFGRRTERYDHRDRQPTDRWSQSHSRNSSMDRRQQAPSYAERHWEPAPEGVRGPRGGLSRGAS</sequence>
<name>A0A369JIJ6_HYPMA</name>
<feature type="compositionally biased region" description="Polar residues" evidence="1">
    <location>
        <begin position="595"/>
        <end position="615"/>
    </location>
</feature>
<dbReference type="PANTHER" id="PTHR39639:SF1">
    <property type="entry name" value="DUF262 DOMAIN-CONTAINING PROTEIN"/>
    <property type="match status" value="1"/>
</dbReference>
<feature type="compositionally biased region" description="Basic and acidic residues" evidence="1">
    <location>
        <begin position="950"/>
        <end position="967"/>
    </location>
</feature>
<feature type="compositionally biased region" description="Pro residues" evidence="1">
    <location>
        <begin position="26"/>
        <end position="42"/>
    </location>
</feature>
<feature type="region of interest" description="Disordered" evidence="1">
    <location>
        <begin position="1"/>
        <end position="73"/>
    </location>
</feature>
<dbReference type="Pfam" id="PF03235">
    <property type="entry name" value="GmrSD_N"/>
    <property type="match status" value="1"/>
</dbReference>
<dbReference type="InParanoid" id="A0A369JIJ6"/>
<dbReference type="OrthoDB" id="5419821at2759"/>
<dbReference type="PANTHER" id="PTHR39639">
    <property type="entry name" value="CHROMOSOME 16, WHOLE GENOME SHOTGUN SEQUENCE"/>
    <property type="match status" value="1"/>
</dbReference>
<dbReference type="EMBL" id="LUEZ02000053">
    <property type="protein sequence ID" value="RDB22009.1"/>
    <property type="molecule type" value="Genomic_DNA"/>
</dbReference>
<feature type="compositionally biased region" description="Polar residues" evidence="1">
    <location>
        <begin position="809"/>
        <end position="824"/>
    </location>
</feature>
<dbReference type="Proteomes" id="UP000076154">
    <property type="component" value="Unassembled WGS sequence"/>
</dbReference>
<accession>A0A369JIJ6</accession>
<feature type="compositionally biased region" description="Polar residues" evidence="1">
    <location>
        <begin position="939"/>
        <end position="949"/>
    </location>
</feature>
<reference evidence="3" key="1">
    <citation type="submission" date="2018-04" db="EMBL/GenBank/DDBJ databases">
        <title>Whole genome sequencing of Hypsizygus marmoreus.</title>
        <authorList>
            <person name="Choi I.-G."/>
            <person name="Min B."/>
            <person name="Kim J.-G."/>
            <person name="Kim S."/>
            <person name="Oh Y.-L."/>
            <person name="Kong W.-S."/>
            <person name="Park H."/>
            <person name="Jeong J."/>
            <person name="Song E.-S."/>
        </authorList>
    </citation>
    <scope>NUCLEOTIDE SEQUENCE [LARGE SCALE GENOMIC DNA]</scope>
    <source>
        <strain evidence="3">51987-8</strain>
    </source>
</reference>
<feature type="region of interest" description="Disordered" evidence="1">
    <location>
        <begin position="430"/>
        <end position="840"/>
    </location>
</feature>
<feature type="compositionally biased region" description="Basic residues" evidence="1">
    <location>
        <begin position="469"/>
        <end position="481"/>
    </location>
</feature>
<dbReference type="InterPro" id="IPR004919">
    <property type="entry name" value="GmrSD_N"/>
</dbReference>
<feature type="compositionally biased region" description="Low complexity" evidence="1">
    <location>
        <begin position="535"/>
        <end position="546"/>
    </location>
</feature>
<feature type="compositionally biased region" description="Basic and acidic residues" evidence="1">
    <location>
        <begin position="747"/>
        <end position="757"/>
    </location>
</feature>
<gene>
    <name evidence="3" type="ORF">Hypma_011065</name>
</gene>
<feature type="compositionally biased region" description="Basic and acidic residues" evidence="1">
    <location>
        <begin position="925"/>
        <end position="938"/>
    </location>
</feature>
<evidence type="ECO:0000313" key="3">
    <source>
        <dbReference type="EMBL" id="RDB22009.1"/>
    </source>
</evidence>
<feature type="compositionally biased region" description="Polar residues" evidence="1">
    <location>
        <begin position="433"/>
        <end position="443"/>
    </location>
</feature>
<proteinExistence type="predicted"/>
<feature type="domain" description="GmrSD restriction endonucleases N-terminal" evidence="2">
    <location>
        <begin position="84"/>
        <end position="228"/>
    </location>
</feature>
<dbReference type="STRING" id="39966.A0A369JIJ6"/>
<evidence type="ECO:0000313" key="4">
    <source>
        <dbReference type="Proteomes" id="UP000076154"/>
    </source>
</evidence>
<keyword evidence="4" id="KW-1185">Reference proteome</keyword>
<organism evidence="3 4">
    <name type="scientific">Hypsizygus marmoreus</name>
    <name type="common">White beech mushroom</name>
    <name type="synonym">Agaricus marmoreus</name>
    <dbReference type="NCBI Taxonomy" id="39966"/>
    <lineage>
        <taxon>Eukaryota</taxon>
        <taxon>Fungi</taxon>
        <taxon>Dikarya</taxon>
        <taxon>Basidiomycota</taxon>
        <taxon>Agaricomycotina</taxon>
        <taxon>Agaricomycetes</taxon>
        <taxon>Agaricomycetidae</taxon>
        <taxon>Agaricales</taxon>
        <taxon>Tricholomatineae</taxon>
        <taxon>Lyophyllaceae</taxon>
        <taxon>Hypsizygus</taxon>
    </lineage>
</organism>
<feature type="region of interest" description="Disordered" evidence="1">
    <location>
        <begin position="857"/>
        <end position="984"/>
    </location>
</feature>
<feature type="compositionally biased region" description="Polar residues" evidence="1">
    <location>
        <begin position="572"/>
        <end position="586"/>
    </location>
</feature>
<feature type="compositionally biased region" description="Polar residues" evidence="1">
    <location>
        <begin position="673"/>
        <end position="687"/>
    </location>
</feature>
<evidence type="ECO:0000256" key="1">
    <source>
        <dbReference type="SAM" id="MobiDB-lite"/>
    </source>
</evidence>
<feature type="compositionally biased region" description="Gly residues" evidence="1">
    <location>
        <begin position="974"/>
        <end position="984"/>
    </location>
</feature>
<protein>
    <recommendedName>
        <fullName evidence="2">GmrSD restriction endonucleases N-terminal domain-containing protein</fullName>
    </recommendedName>
</protein>
<feature type="compositionally biased region" description="Polar residues" evidence="1">
    <location>
        <begin position="730"/>
        <end position="741"/>
    </location>
</feature>